<dbReference type="GO" id="GO:0033218">
    <property type="term" value="F:amide binding"/>
    <property type="evidence" value="ECO:0007669"/>
    <property type="project" value="InterPro"/>
</dbReference>
<keyword evidence="2" id="KW-0067">ATP-binding</keyword>
<evidence type="ECO:0000256" key="5">
    <source>
        <dbReference type="ARBA" id="ARBA00023163"/>
    </source>
</evidence>
<dbReference type="InterPro" id="IPR028082">
    <property type="entry name" value="Peripla_BP_I"/>
</dbReference>
<dbReference type="FunFam" id="3.40.50.300:FF:000006">
    <property type="entry name" value="DNA-binding transcriptional regulator NtrC"/>
    <property type="match status" value="1"/>
</dbReference>
<dbReference type="Gene3D" id="1.10.8.60">
    <property type="match status" value="1"/>
</dbReference>
<protein>
    <submittedName>
        <fullName evidence="7">Sigma-54-dependent Fis family transcriptional regulator</fullName>
    </submittedName>
</protein>
<keyword evidence="3" id="KW-0805">Transcription regulation</keyword>
<dbReference type="CDD" id="cd06357">
    <property type="entry name" value="PBP1_AmiC"/>
    <property type="match status" value="1"/>
</dbReference>
<dbReference type="Pfam" id="PF02954">
    <property type="entry name" value="HTH_8"/>
    <property type="match status" value="1"/>
</dbReference>
<reference evidence="7 8" key="1">
    <citation type="submission" date="2016-12" db="EMBL/GenBank/DDBJ databases">
        <title>Domibacillus sp. SAOS 44 whole genome sequencing.</title>
        <authorList>
            <person name="Verma A."/>
            <person name="Krishnamurthi S."/>
        </authorList>
    </citation>
    <scope>NUCLEOTIDE SEQUENCE [LARGE SCALE GENOMIC DNA]</scope>
    <source>
        <strain evidence="7 8">SAOS 44</strain>
    </source>
</reference>
<dbReference type="SUPFAM" id="SSF53822">
    <property type="entry name" value="Periplasmic binding protein-like I"/>
    <property type="match status" value="1"/>
</dbReference>
<evidence type="ECO:0000256" key="3">
    <source>
        <dbReference type="ARBA" id="ARBA00023015"/>
    </source>
</evidence>
<keyword evidence="1" id="KW-0547">Nucleotide-binding</keyword>
<evidence type="ECO:0000256" key="2">
    <source>
        <dbReference type="ARBA" id="ARBA00022840"/>
    </source>
</evidence>
<dbReference type="Gene3D" id="3.40.50.2300">
    <property type="match status" value="2"/>
</dbReference>
<dbReference type="PROSITE" id="PS50045">
    <property type="entry name" value="SIGMA54_INTERACT_4"/>
    <property type="match status" value="1"/>
</dbReference>
<dbReference type="PROSITE" id="PS00676">
    <property type="entry name" value="SIGMA54_INTERACT_2"/>
    <property type="match status" value="1"/>
</dbReference>
<dbReference type="Gene3D" id="3.40.50.300">
    <property type="entry name" value="P-loop containing nucleotide triphosphate hydrolases"/>
    <property type="match status" value="1"/>
</dbReference>
<dbReference type="InterPro" id="IPR009057">
    <property type="entry name" value="Homeodomain-like_sf"/>
</dbReference>
<dbReference type="InterPro" id="IPR003593">
    <property type="entry name" value="AAA+_ATPase"/>
</dbReference>
<gene>
    <name evidence="7" type="ORF">BLL40_08040</name>
</gene>
<dbReference type="GO" id="GO:0043565">
    <property type="term" value="F:sequence-specific DNA binding"/>
    <property type="evidence" value="ECO:0007669"/>
    <property type="project" value="InterPro"/>
</dbReference>
<evidence type="ECO:0000259" key="6">
    <source>
        <dbReference type="PROSITE" id="PS50045"/>
    </source>
</evidence>
<organism evidence="7 8">
    <name type="scientific">Domibacillus mangrovi</name>
    <dbReference type="NCBI Taxonomy" id="1714354"/>
    <lineage>
        <taxon>Bacteria</taxon>
        <taxon>Bacillati</taxon>
        <taxon>Bacillota</taxon>
        <taxon>Bacilli</taxon>
        <taxon>Bacillales</taxon>
        <taxon>Bacillaceae</taxon>
        <taxon>Domibacillus</taxon>
    </lineage>
</organism>
<dbReference type="AlphaFoldDB" id="A0A1Q5P3A8"/>
<dbReference type="InterPro" id="IPR058031">
    <property type="entry name" value="AAA_lid_NorR"/>
</dbReference>
<dbReference type="InterPro" id="IPR039570">
    <property type="entry name" value="AmiC_PBP1"/>
</dbReference>
<dbReference type="SUPFAM" id="SSF46689">
    <property type="entry name" value="Homeodomain-like"/>
    <property type="match status" value="1"/>
</dbReference>
<dbReference type="Gene3D" id="1.10.10.60">
    <property type="entry name" value="Homeodomain-like"/>
    <property type="match status" value="1"/>
</dbReference>
<dbReference type="InterPro" id="IPR027417">
    <property type="entry name" value="P-loop_NTPase"/>
</dbReference>
<dbReference type="Pfam" id="PF00158">
    <property type="entry name" value="Sigma54_activat"/>
    <property type="match status" value="1"/>
</dbReference>
<name>A0A1Q5P3A8_9BACI</name>
<dbReference type="PANTHER" id="PTHR32071">
    <property type="entry name" value="TRANSCRIPTIONAL REGULATORY PROTEIN"/>
    <property type="match status" value="1"/>
</dbReference>
<dbReference type="InterPro" id="IPR002078">
    <property type="entry name" value="Sigma_54_int"/>
</dbReference>
<evidence type="ECO:0000256" key="4">
    <source>
        <dbReference type="ARBA" id="ARBA00023125"/>
    </source>
</evidence>
<evidence type="ECO:0000313" key="7">
    <source>
        <dbReference type="EMBL" id="OKL36678.1"/>
    </source>
</evidence>
<dbReference type="PRINTS" id="PR01590">
    <property type="entry name" value="HTHFIS"/>
</dbReference>
<dbReference type="OrthoDB" id="9783240at2"/>
<dbReference type="SMART" id="SM00382">
    <property type="entry name" value="AAA"/>
    <property type="match status" value="1"/>
</dbReference>
<evidence type="ECO:0000313" key="8">
    <source>
        <dbReference type="Proteomes" id="UP000186524"/>
    </source>
</evidence>
<keyword evidence="8" id="KW-1185">Reference proteome</keyword>
<dbReference type="InterPro" id="IPR002197">
    <property type="entry name" value="HTH_Fis"/>
</dbReference>
<evidence type="ECO:0000256" key="1">
    <source>
        <dbReference type="ARBA" id="ARBA00022741"/>
    </source>
</evidence>
<dbReference type="RefSeq" id="WP_073711403.1">
    <property type="nucleotide sequence ID" value="NZ_MRWQ01000006.1"/>
</dbReference>
<proteinExistence type="predicted"/>
<dbReference type="Pfam" id="PF13433">
    <property type="entry name" value="Peripla_BP_5"/>
    <property type="match status" value="1"/>
</dbReference>
<dbReference type="InterPro" id="IPR025944">
    <property type="entry name" value="Sigma_54_int_dom_CS"/>
</dbReference>
<dbReference type="Proteomes" id="UP000186524">
    <property type="component" value="Unassembled WGS sequence"/>
</dbReference>
<dbReference type="InterPro" id="IPR025943">
    <property type="entry name" value="Sigma_54_int_dom_ATP-bd_2"/>
</dbReference>
<dbReference type="CDD" id="cd00009">
    <property type="entry name" value="AAA"/>
    <property type="match status" value="1"/>
</dbReference>
<dbReference type="EMBL" id="MRWQ01000006">
    <property type="protein sequence ID" value="OKL36678.1"/>
    <property type="molecule type" value="Genomic_DNA"/>
</dbReference>
<dbReference type="PROSITE" id="PS00688">
    <property type="entry name" value="SIGMA54_INTERACT_3"/>
    <property type="match status" value="1"/>
</dbReference>
<keyword evidence="5" id="KW-0804">Transcription</keyword>
<dbReference type="GO" id="GO:0005524">
    <property type="term" value="F:ATP binding"/>
    <property type="evidence" value="ECO:0007669"/>
    <property type="project" value="UniProtKB-KW"/>
</dbReference>
<comment type="caution">
    <text evidence="7">The sequence shown here is derived from an EMBL/GenBank/DDBJ whole genome shotgun (WGS) entry which is preliminary data.</text>
</comment>
<dbReference type="PANTHER" id="PTHR32071:SF81">
    <property type="entry name" value="PROPIONATE CATABOLISM OPERON REGULATORY PROTEIN"/>
    <property type="match status" value="1"/>
</dbReference>
<dbReference type="GO" id="GO:0006355">
    <property type="term" value="P:regulation of DNA-templated transcription"/>
    <property type="evidence" value="ECO:0007669"/>
    <property type="project" value="InterPro"/>
</dbReference>
<dbReference type="Pfam" id="PF25601">
    <property type="entry name" value="AAA_lid_14"/>
    <property type="match status" value="1"/>
</dbReference>
<keyword evidence="4" id="KW-0238">DNA-binding</keyword>
<dbReference type="STRING" id="1714354.BLL40_08040"/>
<feature type="domain" description="Sigma-54 factor interaction" evidence="6">
    <location>
        <begin position="640"/>
        <end position="870"/>
    </location>
</feature>
<dbReference type="SUPFAM" id="SSF52540">
    <property type="entry name" value="P-loop containing nucleoside triphosphate hydrolases"/>
    <property type="match status" value="1"/>
</dbReference>
<accession>A0A1Q5P3A8</accession>
<sequence>MKKQELKVGILFSLTGTTSITERGQYQASLLAIRHINDSGGINGKTLVPMVEDAASDPDIAYQKAEKLIVSDQVTAIIGCYTAACRKKLIPILERYNILLFYPTINEGGEQHPNIFYSNSSPNQQLLDFIPWLIQNVGKSFYLLGSDYIYPREINRYVRLLVQFHGGSICGEEYVALGNQIFDNQISEIRRMNPDIIFSTLVGDSTISYYQQHDKQGLHQAIASNVTAETEIEAIVPNDTAEYYSCFSYFNSIENANNKRFLTEFKRIYGTDTVSSVMECTYNSVFLLAEALKKINTVSTDSIRSALSGLSFEAPQGKIMVDSLNQHVWLNSRIGKVNESGKFTILWESEDLIEPIPFLEHALSDEIKYSGGSSNTQYIESKITRHLSHLSGLKKALAGIPYPFAYFDEDGVLLEIFNHDSSIMIPSFLRELHPGDTVDRGALDKTGIGRALKKDSFSYEVTDERDRKYNITYVMAGFPIKGNLKDRKGVLGVFIPNEDLVSTKLLLTSIESIVYLCADLADSKEEQLTITDALNGITDHPSESLFIIKEGNIRFQNQMAIELWKRKRHLVNSVLQELSSEREENMENGDRIIRREDADESYEIKVSYTNCMHFIYFKALPQQLSRFSLKVRSSLTTNDLIGSSELFLKTIELARSASQIQANTLLLGESGTGKEMFARVIHNESSRKDKPFVAVNCGAISKELINSELFGYVEGAFTGAKKGGSPGKFEIANGGTLFLDEIGEMPLELQTTLLRVLQEKEVVRVGGHKPIPLDVRIIAATNKDLFQEIAFNGSFRSDLYYRLNVFTIELTPLRERPEDIAKLSNHYLEEFSTLTGQKKELTEDTLTLMLKYNWPGNIRELCNIIERAFYLSAKSSIITPEHLPQVIVRDFQTIKVKSVEHDSILTINSINDIKHMSDENERKFYIRMLMNHKGNISKTAQHLGISRTTLYHKLKEYRIQTGRGK</sequence>